<dbReference type="STRING" id="152331.FAM21731_01314"/>
<evidence type="ECO:0000313" key="2">
    <source>
        <dbReference type="Proteomes" id="UP000193009"/>
    </source>
</evidence>
<dbReference type="KEGG" id="lpar:FAM21731_01314"/>
<gene>
    <name evidence="1" type="ORF">FAM23169_01263</name>
</gene>
<evidence type="ECO:0000313" key="1">
    <source>
        <dbReference type="EMBL" id="ORN29451.1"/>
    </source>
</evidence>
<name>A0A1X1FF64_9LACO</name>
<keyword evidence="2" id="KW-1185">Reference proteome</keyword>
<dbReference type="AlphaFoldDB" id="A0A1X1FF64"/>
<accession>A0A1X1FF64</accession>
<proteinExistence type="predicted"/>
<organism evidence="1 2">
    <name type="scientific">Lentilactobacillus parabuchneri</name>
    <dbReference type="NCBI Taxonomy" id="152331"/>
    <lineage>
        <taxon>Bacteria</taxon>
        <taxon>Bacillati</taxon>
        <taxon>Bacillota</taxon>
        <taxon>Bacilli</taxon>
        <taxon>Lactobacillales</taxon>
        <taxon>Lactobacillaceae</taxon>
        <taxon>Lentilactobacillus</taxon>
    </lineage>
</organism>
<protein>
    <submittedName>
        <fullName evidence="1">Uncharacterized protein</fullName>
    </submittedName>
</protein>
<comment type="caution">
    <text evidence="1">The sequence shown here is derived from an EMBL/GenBank/DDBJ whole genome shotgun (WGS) entry which is preliminary data.</text>
</comment>
<reference evidence="1 2" key="1">
    <citation type="journal article" date="2017" name="Front. Microbiol.">
        <title>The Histidine Decarboxylase Gene Cluster of Lactobacillus parabuchneri Was Gained by Horizontal Gene Transfer and Is Mobile within the Species.</title>
        <authorList>
            <person name="Wuthrich D."/>
            <person name="Berthoud H."/>
            <person name="Wechsler D."/>
            <person name="Eugster E."/>
            <person name="Irmler S."/>
            <person name="Bruggmann R."/>
        </authorList>
    </citation>
    <scope>NUCLEOTIDE SEQUENCE [LARGE SCALE GENOMIC DNA]</scope>
    <source>
        <strain evidence="1 2">FAM23169</strain>
    </source>
</reference>
<dbReference type="EMBL" id="MSBD01000028">
    <property type="protein sequence ID" value="ORN29451.1"/>
    <property type="molecule type" value="Genomic_DNA"/>
</dbReference>
<sequence>MITSIIVLTVLTSMILLSISPENTVRMTIFLSGHPSYAINCNPIHDPGLSTAMDANIYTIQDKYGYNRFGMKHVVLFEVHTLLIFHTATATYRYF</sequence>
<dbReference type="Proteomes" id="UP000193009">
    <property type="component" value="Unassembled WGS sequence"/>
</dbReference>